<keyword evidence="2" id="KW-1185">Reference proteome</keyword>
<name>A0A2S0MZI1_9BURK</name>
<evidence type="ECO:0000313" key="1">
    <source>
        <dbReference type="EMBL" id="AVO41300.1"/>
    </source>
</evidence>
<evidence type="ECO:0000313" key="2">
    <source>
        <dbReference type="Proteomes" id="UP000239326"/>
    </source>
</evidence>
<accession>A0A2S0MZI1</accession>
<dbReference type="Proteomes" id="UP000239326">
    <property type="component" value="Chromosome"/>
</dbReference>
<organism evidence="1 2">
    <name type="scientific">Simplicispira suum</name>
    <dbReference type="NCBI Taxonomy" id="2109915"/>
    <lineage>
        <taxon>Bacteria</taxon>
        <taxon>Pseudomonadati</taxon>
        <taxon>Pseudomonadota</taxon>
        <taxon>Betaproteobacteria</taxon>
        <taxon>Burkholderiales</taxon>
        <taxon>Comamonadaceae</taxon>
        <taxon>Simplicispira</taxon>
    </lineage>
</organism>
<gene>
    <name evidence="1" type="ORF">C6571_08350</name>
</gene>
<proteinExistence type="predicted"/>
<dbReference type="EMBL" id="CP027669">
    <property type="protein sequence ID" value="AVO41300.1"/>
    <property type="molecule type" value="Genomic_DNA"/>
</dbReference>
<dbReference type="KEGG" id="simp:C6571_08350"/>
<dbReference type="AlphaFoldDB" id="A0A2S0MZI1"/>
<reference evidence="1 2" key="1">
    <citation type="submission" date="2018-03" db="EMBL/GenBank/DDBJ databases">
        <title>Genome sequencing of Simplicispira sp.</title>
        <authorList>
            <person name="Kim S.-J."/>
            <person name="Heo J."/>
            <person name="Kwon S.-W."/>
        </authorList>
    </citation>
    <scope>NUCLEOTIDE SEQUENCE [LARGE SCALE GENOMIC DNA]</scope>
    <source>
        <strain evidence="1 2">SC1-8</strain>
    </source>
</reference>
<protein>
    <submittedName>
        <fullName evidence="1">Uncharacterized protein</fullName>
    </submittedName>
</protein>
<sequence length="67" mass="7051">MARTQRPARQRLDGAPGAAGTLPLLMPYTCHHVTAPAAASHGMCMMLPAFTRAMGARMMITITPAAT</sequence>